<dbReference type="Proteomes" id="UP000030755">
    <property type="component" value="Unassembled WGS sequence"/>
</dbReference>
<evidence type="ECO:0000313" key="2">
    <source>
        <dbReference type="EMBL" id="RKP21184.1"/>
    </source>
</evidence>
<dbReference type="SUPFAM" id="SSF47954">
    <property type="entry name" value="Cyclin-like"/>
    <property type="match status" value="1"/>
</dbReference>
<gene>
    <name evidence="1" type="ORF">O9G_003439</name>
    <name evidence="2" type="ORF">ROZALSC1DRAFT_27383</name>
</gene>
<dbReference type="InterPro" id="IPR036915">
    <property type="entry name" value="Cyclin-like_sf"/>
</dbReference>
<dbReference type="OrthoDB" id="10250320at2759"/>
<dbReference type="AlphaFoldDB" id="A0A075B172"/>
<organism evidence="1 3">
    <name type="scientific">Rozella allomycis (strain CSF55)</name>
    <dbReference type="NCBI Taxonomy" id="988480"/>
    <lineage>
        <taxon>Eukaryota</taxon>
        <taxon>Fungi</taxon>
        <taxon>Fungi incertae sedis</taxon>
        <taxon>Cryptomycota</taxon>
        <taxon>Cryptomycota incertae sedis</taxon>
        <taxon>Rozella</taxon>
    </lineage>
</organism>
<dbReference type="CDD" id="cd20557">
    <property type="entry name" value="CYCLIN_ScPCL1-like"/>
    <property type="match status" value="1"/>
</dbReference>
<dbReference type="STRING" id="988480.A0A075B172"/>
<reference evidence="1 3" key="1">
    <citation type="journal article" date="2013" name="Curr. Biol.">
        <title>Shared signatures of parasitism and phylogenomics unite Cryptomycota and microsporidia.</title>
        <authorList>
            <person name="James T.Y."/>
            <person name="Pelin A."/>
            <person name="Bonen L."/>
            <person name="Ahrendt S."/>
            <person name="Sain D."/>
            <person name="Corradi N."/>
            <person name="Stajich J.E."/>
        </authorList>
    </citation>
    <scope>NUCLEOTIDE SEQUENCE [LARGE SCALE GENOMIC DNA]</scope>
    <source>
        <strain evidence="1">CSF55</strain>
        <strain evidence="1">CSF55</strain>
    </source>
</reference>
<proteinExistence type="predicted"/>
<dbReference type="HOGENOM" id="CLU_1409529_0_0_1"/>
<sequence length="193" mass="22488">MLAPLSIYNETIPHYNPYLVYTPPQSPLAEWYLYPYDAAHPQSYRVLERLIREVLPYSNPLCKYRTELPNLTFFISSFISSHRLLNIHILLIMVYLKRLQYYLPANAKGGYDTLHRIFLACVILSAKYYNDILDLSITPGRVSKWTAGLFNTADVSSMEFDFMKLVNYDLHVHACDLTNLLEELQQQTINCII</sequence>
<keyword evidence="3" id="KW-1185">Reference proteome</keyword>
<dbReference type="EMBL" id="KE560603">
    <property type="protein sequence ID" value="EPZ36281.1"/>
    <property type="molecule type" value="Genomic_DNA"/>
</dbReference>
<evidence type="ECO:0000313" key="3">
    <source>
        <dbReference type="Proteomes" id="UP000030755"/>
    </source>
</evidence>
<reference evidence="2" key="3">
    <citation type="submission" date="2018-08" db="EMBL/GenBank/DDBJ databases">
        <title>Leveraging single-cell genomics to expand the Fungal Tree of Life.</title>
        <authorList>
            <consortium name="DOE Joint Genome Institute"/>
            <person name="Ahrendt S.R."/>
            <person name="Quandt C.A."/>
            <person name="Ciobanu D."/>
            <person name="Clum A."/>
            <person name="Salamov A."/>
            <person name="Andreopoulos B."/>
            <person name="Cheng J.-F."/>
            <person name="Woyke T."/>
            <person name="Pelin A."/>
            <person name="Henrissat B."/>
            <person name="Reynolds N."/>
            <person name="Benny G.L."/>
            <person name="Smith M.E."/>
            <person name="James T.Y."/>
            <person name="Grigoriev I.V."/>
        </authorList>
    </citation>
    <scope>NUCLEOTIDE SEQUENCE</scope>
    <source>
        <strain evidence="2">CSF55</strain>
    </source>
</reference>
<reference evidence="4" key="2">
    <citation type="journal article" date="2018" name="Nat. Microbiol.">
        <title>Leveraging single-cell genomics to expand the fungal tree of life.</title>
        <authorList>
            <person name="Ahrendt S.R."/>
            <person name="Quandt C.A."/>
            <person name="Ciobanu D."/>
            <person name="Clum A."/>
            <person name="Salamov A."/>
            <person name="Andreopoulos B."/>
            <person name="Cheng J.F."/>
            <person name="Woyke T."/>
            <person name="Pelin A."/>
            <person name="Henrissat B."/>
            <person name="Reynolds N.K."/>
            <person name="Benny G.L."/>
            <person name="Smith M.E."/>
            <person name="James T.Y."/>
            <person name="Grigoriev I.V."/>
        </authorList>
    </citation>
    <scope>NUCLEOTIDE SEQUENCE [LARGE SCALE GENOMIC DNA]</scope>
    <source>
        <strain evidence="4">CSF55</strain>
    </source>
</reference>
<protein>
    <submittedName>
        <fullName evidence="1">Uncharacterized protein</fullName>
    </submittedName>
</protein>
<name>A0A075B172_ROZAC</name>
<accession>A0A075B172</accession>
<dbReference type="Proteomes" id="UP000281549">
    <property type="component" value="Unassembled WGS sequence"/>
</dbReference>
<dbReference type="Gene3D" id="1.10.472.10">
    <property type="entry name" value="Cyclin-like"/>
    <property type="match status" value="1"/>
</dbReference>
<dbReference type="EMBL" id="ML004979">
    <property type="protein sequence ID" value="RKP21184.1"/>
    <property type="molecule type" value="Genomic_DNA"/>
</dbReference>
<evidence type="ECO:0000313" key="1">
    <source>
        <dbReference type="EMBL" id="EPZ36281.1"/>
    </source>
</evidence>
<evidence type="ECO:0000313" key="4">
    <source>
        <dbReference type="Proteomes" id="UP000281549"/>
    </source>
</evidence>